<dbReference type="EMBL" id="AWSE01000012">
    <property type="protein sequence ID" value="ERH25710.1"/>
    <property type="molecule type" value="Genomic_DNA"/>
</dbReference>
<keyword evidence="1" id="KW-0472">Membrane</keyword>
<proteinExistence type="predicted"/>
<accession>U1QD77</accession>
<dbReference type="HOGENOM" id="CLU_1910924_0_0_11"/>
<keyword evidence="1" id="KW-1133">Transmembrane helix</keyword>
<feature type="non-terminal residue" evidence="2">
    <location>
        <position position="133"/>
    </location>
</feature>
<evidence type="ECO:0000313" key="3">
    <source>
        <dbReference type="Proteomes" id="UP000016536"/>
    </source>
</evidence>
<reference evidence="2 3" key="1">
    <citation type="submission" date="2013-08" db="EMBL/GenBank/DDBJ databases">
        <authorList>
            <person name="Weinstock G."/>
            <person name="Sodergren E."/>
            <person name="Wylie T."/>
            <person name="Fulton L."/>
            <person name="Fulton R."/>
            <person name="Fronick C."/>
            <person name="O'Laughlin M."/>
            <person name="Godfrey J."/>
            <person name="Miner T."/>
            <person name="Herter B."/>
            <person name="Appelbaum E."/>
            <person name="Cordes M."/>
            <person name="Lek S."/>
            <person name="Wollam A."/>
            <person name="Pepin K.H."/>
            <person name="Palsikar V.B."/>
            <person name="Mitreva M."/>
            <person name="Wilson R.K."/>
        </authorList>
    </citation>
    <scope>NUCLEOTIDE SEQUENCE [LARGE SCALE GENOMIC DNA]</scope>
    <source>
        <strain evidence="2 3">F0542</strain>
    </source>
</reference>
<protein>
    <submittedName>
        <fullName evidence="2">Uncharacterized protein</fullName>
    </submittedName>
</protein>
<keyword evidence="3" id="KW-1185">Reference proteome</keyword>
<name>U1QD77_9ACTO</name>
<gene>
    <name evidence="2" type="ORF">HMPREF1979_00259</name>
</gene>
<organism evidence="2 3">
    <name type="scientific">Actinomyces johnsonii F0542</name>
    <dbReference type="NCBI Taxonomy" id="1321818"/>
    <lineage>
        <taxon>Bacteria</taxon>
        <taxon>Bacillati</taxon>
        <taxon>Actinomycetota</taxon>
        <taxon>Actinomycetes</taxon>
        <taxon>Actinomycetales</taxon>
        <taxon>Actinomycetaceae</taxon>
        <taxon>Actinomyces</taxon>
    </lineage>
</organism>
<feature type="transmembrane region" description="Helical" evidence="1">
    <location>
        <begin position="59"/>
        <end position="80"/>
    </location>
</feature>
<comment type="caution">
    <text evidence="2">The sequence shown here is derived from an EMBL/GenBank/DDBJ whole genome shotgun (WGS) entry which is preliminary data.</text>
</comment>
<dbReference type="AlphaFoldDB" id="U1QD77"/>
<evidence type="ECO:0000256" key="1">
    <source>
        <dbReference type="SAM" id="Phobius"/>
    </source>
</evidence>
<sequence>MLIVGDVQDAGHRQEDLVLARLVAVAAPAIVVTVLAAGVTVVTVEAVASALAAPTSTPAALVVVAVGVVITVAAPARALLRLDDGGPSGVGQVAHESGLGIGMVLGRVRAGLAGGAVLGLGGSRGGVGAPAAA</sequence>
<evidence type="ECO:0000313" key="2">
    <source>
        <dbReference type="EMBL" id="ERH25710.1"/>
    </source>
</evidence>
<dbReference type="Proteomes" id="UP000016536">
    <property type="component" value="Unassembled WGS sequence"/>
</dbReference>
<feature type="transmembrane region" description="Helical" evidence="1">
    <location>
        <begin position="18"/>
        <end position="39"/>
    </location>
</feature>
<keyword evidence="1" id="KW-0812">Transmembrane</keyword>